<dbReference type="Gene3D" id="1.20.120.1060">
    <property type="match status" value="1"/>
</dbReference>
<dbReference type="PANTHER" id="PTHR31252">
    <property type="entry name" value="DUF4419 DOMAIN-CONTAINING PROTEIN"/>
    <property type="match status" value="1"/>
</dbReference>
<dbReference type="OrthoDB" id="9978173at2759"/>
<evidence type="ECO:0000313" key="2">
    <source>
        <dbReference type="Proteomes" id="UP000807306"/>
    </source>
</evidence>
<proteinExistence type="predicted"/>
<comment type="caution">
    <text evidence="1">The sequence shown here is derived from an EMBL/GenBank/DDBJ whole genome shotgun (WGS) entry which is preliminary data.</text>
</comment>
<dbReference type="Pfam" id="PF14388">
    <property type="entry name" value="DUF4419"/>
    <property type="match status" value="1"/>
</dbReference>
<gene>
    <name evidence="1" type="ORF">CPB83DRAFT_770368</name>
</gene>
<keyword evidence="2" id="KW-1185">Reference proteome</keyword>
<dbReference type="EMBL" id="MU157872">
    <property type="protein sequence ID" value="KAF9526382.1"/>
    <property type="molecule type" value="Genomic_DNA"/>
</dbReference>
<protein>
    <submittedName>
        <fullName evidence="1">Uncharacterized protein</fullName>
    </submittedName>
</protein>
<organism evidence="1 2">
    <name type="scientific">Crepidotus variabilis</name>
    <dbReference type="NCBI Taxonomy" id="179855"/>
    <lineage>
        <taxon>Eukaryota</taxon>
        <taxon>Fungi</taxon>
        <taxon>Dikarya</taxon>
        <taxon>Basidiomycota</taxon>
        <taxon>Agaricomycotina</taxon>
        <taxon>Agaricomycetes</taxon>
        <taxon>Agaricomycetidae</taxon>
        <taxon>Agaricales</taxon>
        <taxon>Agaricineae</taxon>
        <taxon>Crepidotaceae</taxon>
        <taxon>Crepidotus</taxon>
    </lineage>
</organism>
<dbReference type="AlphaFoldDB" id="A0A9P6JMJ5"/>
<dbReference type="InterPro" id="IPR025533">
    <property type="entry name" value="DUF4419"/>
</dbReference>
<evidence type="ECO:0000313" key="1">
    <source>
        <dbReference type="EMBL" id="KAF9526382.1"/>
    </source>
</evidence>
<dbReference type="Proteomes" id="UP000807306">
    <property type="component" value="Unassembled WGS sequence"/>
</dbReference>
<accession>A0A9P6JMJ5</accession>
<name>A0A9P6JMJ5_9AGAR</name>
<sequence length="414" mass="46203">MPLTFKVASHSANPVQTHAQIQKADDVLLRTWGENSSDTKLKELFQSSFSASRGPKTSLDIGSVLPNDNGLIGTVVKAYCQHHHLVLRPDDIWMAILCQFNFYVNANAEKLRSSFVAHEGKKPLIVKAVGTRYTVDFGNMAKTMTEEIDKNVIDKSLKDWILPNFSTTTKNDTVICAVLMMSTMKAYFEYSMYLTCGLPSVTLLGTKSDWESLVSRLDKLYAFGAEPAAFATLLKPILSRFVQAFRNAEVDTPQDLDFWSRICHHHKNSSGPSYISGWITAFGAWNEEGVWKGPEILATSSVNGRDEVTLKSQGRPTNLLETRRPSRKGSVQPLDTPTEDLILDGVPYSYIDLGKIPLGYCEVEVLLNDNGVELKCMMVSGLMGSVIEGDKQDTLKPLPVWFMFEKEEAEQKEI</sequence>
<dbReference type="PANTHER" id="PTHR31252:SF11">
    <property type="entry name" value="DUF4419 DOMAIN-CONTAINING PROTEIN"/>
    <property type="match status" value="1"/>
</dbReference>
<reference evidence="1" key="1">
    <citation type="submission" date="2020-11" db="EMBL/GenBank/DDBJ databases">
        <authorList>
            <consortium name="DOE Joint Genome Institute"/>
            <person name="Ahrendt S."/>
            <person name="Riley R."/>
            <person name="Andreopoulos W."/>
            <person name="Labutti K."/>
            <person name="Pangilinan J."/>
            <person name="Ruiz-Duenas F.J."/>
            <person name="Barrasa J.M."/>
            <person name="Sanchez-Garcia M."/>
            <person name="Camarero S."/>
            <person name="Miyauchi S."/>
            <person name="Serrano A."/>
            <person name="Linde D."/>
            <person name="Babiker R."/>
            <person name="Drula E."/>
            <person name="Ayuso-Fernandez I."/>
            <person name="Pacheco R."/>
            <person name="Padilla G."/>
            <person name="Ferreira P."/>
            <person name="Barriuso J."/>
            <person name="Kellner H."/>
            <person name="Castanera R."/>
            <person name="Alfaro M."/>
            <person name="Ramirez L."/>
            <person name="Pisabarro A.G."/>
            <person name="Kuo A."/>
            <person name="Tritt A."/>
            <person name="Lipzen A."/>
            <person name="He G."/>
            <person name="Yan M."/>
            <person name="Ng V."/>
            <person name="Cullen D."/>
            <person name="Martin F."/>
            <person name="Rosso M.-N."/>
            <person name="Henrissat B."/>
            <person name="Hibbett D."/>
            <person name="Martinez A.T."/>
            <person name="Grigoriev I.V."/>
        </authorList>
    </citation>
    <scope>NUCLEOTIDE SEQUENCE</scope>
    <source>
        <strain evidence="1">CBS 506.95</strain>
    </source>
</reference>